<dbReference type="InterPro" id="IPR013525">
    <property type="entry name" value="ABC2_TM"/>
</dbReference>
<evidence type="ECO:0000256" key="5">
    <source>
        <dbReference type="ARBA" id="ARBA00022692"/>
    </source>
</evidence>
<feature type="transmembrane region" description="Helical" evidence="10">
    <location>
        <begin position="417"/>
        <end position="438"/>
    </location>
</feature>
<feature type="domain" description="ABC transporter" evidence="11">
    <location>
        <begin position="61"/>
        <end position="306"/>
    </location>
</feature>
<keyword evidence="8 10" id="KW-1133">Transmembrane helix</keyword>
<dbReference type="InterPro" id="IPR027417">
    <property type="entry name" value="P-loop_NTPase"/>
</dbReference>
<dbReference type="InterPro" id="IPR017871">
    <property type="entry name" value="ABC_transporter-like_CS"/>
</dbReference>
<dbReference type="GO" id="GO:0016887">
    <property type="term" value="F:ATP hydrolysis activity"/>
    <property type="evidence" value="ECO:0007669"/>
    <property type="project" value="InterPro"/>
</dbReference>
<evidence type="ECO:0000256" key="2">
    <source>
        <dbReference type="ARBA" id="ARBA00005814"/>
    </source>
</evidence>
<dbReference type="SMART" id="SM00382">
    <property type="entry name" value="AAA"/>
    <property type="match status" value="1"/>
</dbReference>
<protein>
    <recommendedName>
        <fullName evidence="11">ABC transporter domain-containing protein</fullName>
    </recommendedName>
</protein>
<keyword evidence="5 10" id="KW-0812">Transmembrane</keyword>
<dbReference type="SUPFAM" id="SSF52540">
    <property type="entry name" value="P-loop containing nucleoside triphosphate hydrolases"/>
    <property type="match status" value="1"/>
</dbReference>
<dbReference type="PANTHER" id="PTHR48042">
    <property type="entry name" value="ABC TRANSPORTER G FAMILY MEMBER 11"/>
    <property type="match status" value="1"/>
</dbReference>
<dbReference type="GO" id="GO:0009651">
    <property type="term" value="P:response to salt stress"/>
    <property type="evidence" value="ECO:0007669"/>
    <property type="project" value="UniProtKB-ARBA"/>
</dbReference>
<organism evidence="12 13">
    <name type="scientific">Saponaria officinalis</name>
    <name type="common">Common soapwort</name>
    <name type="synonym">Lychnis saponaria</name>
    <dbReference type="NCBI Taxonomy" id="3572"/>
    <lineage>
        <taxon>Eukaryota</taxon>
        <taxon>Viridiplantae</taxon>
        <taxon>Streptophyta</taxon>
        <taxon>Embryophyta</taxon>
        <taxon>Tracheophyta</taxon>
        <taxon>Spermatophyta</taxon>
        <taxon>Magnoliopsida</taxon>
        <taxon>eudicotyledons</taxon>
        <taxon>Gunneridae</taxon>
        <taxon>Pentapetalae</taxon>
        <taxon>Caryophyllales</taxon>
        <taxon>Caryophyllaceae</taxon>
        <taxon>Caryophylleae</taxon>
        <taxon>Saponaria</taxon>
    </lineage>
</organism>
<dbReference type="PANTHER" id="PTHR48042:SF18">
    <property type="entry name" value="ABC TRANSPORTER G FAMILY MEMBER 12"/>
    <property type="match status" value="1"/>
</dbReference>
<dbReference type="Pfam" id="PF01061">
    <property type="entry name" value="ABC2_membrane"/>
    <property type="match status" value="1"/>
</dbReference>
<evidence type="ECO:0000256" key="3">
    <source>
        <dbReference type="ARBA" id="ARBA00022448"/>
    </source>
</evidence>
<dbReference type="Pfam" id="PF19055">
    <property type="entry name" value="ABC2_membrane_7"/>
    <property type="match status" value="1"/>
</dbReference>
<evidence type="ECO:0000256" key="1">
    <source>
        <dbReference type="ARBA" id="ARBA00004141"/>
    </source>
</evidence>
<comment type="caution">
    <text evidence="12">The sequence shown here is derived from an EMBL/GenBank/DDBJ whole genome shotgun (WGS) entry which is preliminary data.</text>
</comment>
<dbReference type="CDD" id="cd03213">
    <property type="entry name" value="ABCG_EPDR"/>
    <property type="match status" value="1"/>
</dbReference>
<evidence type="ECO:0000256" key="6">
    <source>
        <dbReference type="ARBA" id="ARBA00022741"/>
    </source>
</evidence>
<reference evidence="12" key="1">
    <citation type="submission" date="2024-03" db="EMBL/GenBank/DDBJ databases">
        <title>WGS assembly of Saponaria officinalis var. Norfolk2.</title>
        <authorList>
            <person name="Jenkins J."/>
            <person name="Shu S."/>
            <person name="Grimwood J."/>
            <person name="Barry K."/>
            <person name="Goodstein D."/>
            <person name="Schmutz J."/>
            <person name="Leebens-Mack J."/>
            <person name="Osbourn A."/>
        </authorList>
    </citation>
    <scope>NUCLEOTIDE SEQUENCE [LARGE SCALE GENOMIC DNA]</scope>
    <source>
        <strain evidence="12">JIC</strain>
    </source>
</reference>
<evidence type="ECO:0000256" key="10">
    <source>
        <dbReference type="SAM" id="Phobius"/>
    </source>
</evidence>
<dbReference type="PROSITE" id="PS00211">
    <property type="entry name" value="ABC_TRANSPORTER_1"/>
    <property type="match status" value="1"/>
</dbReference>
<dbReference type="EMBL" id="JBDFQZ010000004">
    <property type="protein sequence ID" value="KAK9735972.1"/>
    <property type="molecule type" value="Genomic_DNA"/>
</dbReference>
<feature type="transmembrane region" description="Helical" evidence="10">
    <location>
        <begin position="643"/>
        <end position="664"/>
    </location>
</feature>
<dbReference type="GO" id="GO:0016020">
    <property type="term" value="C:membrane"/>
    <property type="evidence" value="ECO:0007669"/>
    <property type="project" value="UniProtKB-SubCell"/>
</dbReference>
<dbReference type="Pfam" id="PF00005">
    <property type="entry name" value="ABC_tran"/>
    <property type="match status" value="1"/>
</dbReference>
<keyword evidence="7" id="KW-0067">ATP-binding</keyword>
<dbReference type="InterPro" id="IPR003439">
    <property type="entry name" value="ABC_transporter-like_ATP-bd"/>
</dbReference>
<keyword evidence="4" id="KW-0597">Phosphoprotein</keyword>
<name>A0AAW1LGN9_SAPOF</name>
<evidence type="ECO:0000256" key="4">
    <source>
        <dbReference type="ARBA" id="ARBA00022553"/>
    </source>
</evidence>
<evidence type="ECO:0000259" key="11">
    <source>
        <dbReference type="PROSITE" id="PS50893"/>
    </source>
</evidence>
<dbReference type="GO" id="GO:0140359">
    <property type="term" value="F:ABC-type transporter activity"/>
    <property type="evidence" value="ECO:0007669"/>
    <property type="project" value="InterPro"/>
</dbReference>
<dbReference type="Gene3D" id="3.40.50.300">
    <property type="entry name" value="P-loop containing nucleotide triphosphate hydrolases"/>
    <property type="match status" value="1"/>
</dbReference>
<accession>A0AAW1LGN9</accession>
<feature type="transmembrane region" description="Helical" evidence="10">
    <location>
        <begin position="555"/>
        <end position="579"/>
    </location>
</feature>
<evidence type="ECO:0000313" key="12">
    <source>
        <dbReference type="EMBL" id="KAK9735972.1"/>
    </source>
</evidence>
<evidence type="ECO:0000256" key="8">
    <source>
        <dbReference type="ARBA" id="ARBA00022989"/>
    </source>
</evidence>
<feature type="transmembrane region" description="Helical" evidence="10">
    <location>
        <begin position="527"/>
        <end position="549"/>
    </location>
</feature>
<keyword evidence="9 10" id="KW-0472">Membrane</keyword>
<dbReference type="InterPro" id="IPR052215">
    <property type="entry name" value="Plant_ABCG"/>
</dbReference>
<dbReference type="InterPro" id="IPR003593">
    <property type="entry name" value="AAA+_ATPase"/>
</dbReference>
<keyword evidence="6" id="KW-0547">Nucleotide-binding</keyword>
<proteinExistence type="inferred from homology"/>
<comment type="similarity">
    <text evidence="2">Belongs to the ABC transporter superfamily. ABCG family. Eye pigment precursor importer (TC 3.A.1.204) subfamily.</text>
</comment>
<dbReference type="AlphaFoldDB" id="A0AAW1LGN9"/>
<gene>
    <name evidence="12" type="ORF">RND81_04G242100</name>
</gene>
<feature type="transmembrane region" description="Helical" evidence="10">
    <location>
        <begin position="586"/>
        <end position="605"/>
    </location>
</feature>
<evidence type="ECO:0000313" key="13">
    <source>
        <dbReference type="Proteomes" id="UP001443914"/>
    </source>
</evidence>
<dbReference type="FunFam" id="3.40.50.300:FF:000504">
    <property type="entry name" value="ABC transporter G family member 11"/>
    <property type="match status" value="1"/>
</dbReference>
<feature type="transmembrane region" description="Helical" evidence="10">
    <location>
        <begin position="491"/>
        <end position="515"/>
    </location>
</feature>
<sequence length="719" mass="80069">MIPNISNGNSNSNNNMEIEAATIPSDEVGRRKIFNNGCYEDDGDTETSGGSSRGDVPAAYLVWEDLTVVLPSFGNGLTKRILQGISGFAEPGRIMAIMGPSGSGKSTLLDSLAGRLSSNVVMTGNILLNGKKKGLQFGSVAYVTQENVLLGTLTARETLTYSAHLRLPTNLSRDEIEGIVEGTIMEMGLQECADRIIGNWHLRGLSGGEAKRLCIGLEILTRPRLLFLDEPTTGLDSASAFFVVQALRSVARDGGRTVISSIHQPSGEVFALFDDLCLLSSGEIVYFGDAKKAVLFFAEAGFPCPSRRNPSDHFLRCINSDFDKVTATLKGSYRARQIQTLSDPFMDLETAQIKAMLIEKYRQSEYGERVRSRIQEIASIKGLSTEPQKGSQASWWKQLSTLTQRSFINMSRDIGYYWLRIFIYIVVSLCVGTIYFDVGTGYTAILARGACGGFISGFMTFMSIGGFPSFIEEMKVFNRERLNGYYGVVVYILSNFLSSFPYLVAVTMAAGTITWYMVKFRPEFSHYVFYCLNLFGCIAVVESCMMVVASVVPNFLMGLVTGAGIIGIMMMTSGFFRLLPDLPKIFWRYPISYLSFGSWAIQGSYKNDLLGLTFDPMIPGDPKLTGSYILKNMFGIPIERSKWWDLGALFLLIFSYRVLFFVVFKIRERASPMFQTLYRKKTLNHLNKRPSFRRTGISSKRYQPQYPLSYQEGLNSPIP</sequence>
<feature type="transmembrane region" description="Helical" evidence="10">
    <location>
        <begin position="450"/>
        <end position="471"/>
    </location>
</feature>
<dbReference type="InterPro" id="IPR043926">
    <property type="entry name" value="ABCG_dom"/>
</dbReference>
<keyword evidence="13" id="KW-1185">Reference proteome</keyword>
<evidence type="ECO:0000256" key="7">
    <source>
        <dbReference type="ARBA" id="ARBA00022840"/>
    </source>
</evidence>
<dbReference type="GO" id="GO:0005524">
    <property type="term" value="F:ATP binding"/>
    <property type="evidence" value="ECO:0007669"/>
    <property type="project" value="UniProtKB-KW"/>
</dbReference>
<dbReference type="Proteomes" id="UP001443914">
    <property type="component" value="Unassembled WGS sequence"/>
</dbReference>
<comment type="subcellular location">
    <subcellularLocation>
        <location evidence="1">Membrane</location>
        <topology evidence="1">Multi-pass membrane protein</topology>
    </subcellularLocation>
</comment>
<evidence type="ECO:0000256" key="9">
    <source>
        <dbReference type="ARBA" id="ARBA00023136"/>
    </source>
</evidence>
<dbReference type="PROSITE" id="PS50893">
    <property type="entry name" value="ABC_TRANSPORTER_2"/>
    <property type="match status" value="1"/>
</dbReference>
<keyword evidence="3" id="KW-0813">Transport</keyword>